<reference evidence="1" key="1">
    <citation type="journal article" date="2020" name="Stud. Mycol.">
        <title>101 Dothideomycetes genomes: a test case for predicting lifestyles and emergence of pathogens.</title>
        <authorList>
            <person name="Haridas S."/>
            <person name="Albert R."/>
            <person name="Binder M."/>
            <person name="Bloem J."/>
            <person name="Labutti K."/>
            <person name="Salamov A."/>
            <person name="Andreopoulos B."/>
            <person name="Baker S."/>
            <person name="Barry K."/>
            <person name="Bills G."/>
            <person name="Bluhm B."/>
            <person name="Cannon C."/>
            <person name="Castanera R."/>
            <person name="Culley D."/>
            <person name="Daum C."/>
            <person name="Ezra D."/>
            <person name="Gonzalez J."/>
            <person name="Henrissat B."/>
            <person name="Kuo A."/>
            <person name="Liang C."/>
            <person name="Lipzen A."/>
            <person name="Lutzoni F."/>
            <person name="Magnuson J."/>
            <person name="Mondo S."/>
            <person name="Nolan M."/>
            <person name="Ohm R."/>
            <person name="Pangilinan J."/>
            <person name="Park H.-J."/>
            <person name="Ramirez L."/>
            <person name="Alfaro M."/>
            <person name="Sun H."/>
            <person name="Tritt A."/>
            <person name="Yoshinaga Y."/>
            <person name="Zwiers L.-H."/>
            <person name="Turgeon B."/>
            <person name="Goodwin S."/>
            <person name="Spatafora J."/>
            <person name="Crous P."/>
            <person name="Grigoriev I."/>
        </authorList>
    </citation>
    <scope>NUCLEOTIDE SEQUENCE</scope>
    <source>
        <strain evidence="1">CBS 107.79</strain>
    </source>
</reference>
<protein>
    <submittedName>
        <fullName evidence="1">Uncharacterized protein</fullName>
    </submittedName>
</protein>
<dbReference type="AlphaFoldDB" id="A0A6A5UQ99"/>
<keyword evidence="2" id="KW-1185">Reference proteome</keyword>
<sequence length="151" mass="18606">MDYHREDSMVNDHEPEEFFFDELFREEDYTRTLEEQLLPYISTTILDLSHRDLGHKWEVHLKKWTQINYCARPHCEMRIFFRWNSHFPKEYRETTLRFQQGRKDEHMAKLMLERFDKNNIFLEDEEYLEVVENGIGECFDVKVFLSFIPGE</sequence>
<proteinExistence type="predicted"/>
<evidence type="ECO:0000313" key="2">
    <source>
        <dbReference type="Proteomes" id="UP000800036"/>
    </source>
</evidence>
<name>A0A6A5UQ99_9PLEO</name>
<gene>
    <name evidence="1" type="ORF">BU23DRAFT_573823</name>
</gene>
<dbReference type="EMBL" id="ML976743">
    <property type="protein sequence ID" value="KAF1966590.1"/>
    <property type="molecule type" value="Genomic_DNA"/>
</dbReference>
<accession>A0A6A5UQ99</accession>
<evidence type="ECO:0000313" key="1">
    <source>
        <dbReference type="EMBL" id="KAF1966590.1"/>
    </source>
</evidence>
<organism evidence="1 2">
    <name type="scientific">Bimuria novae-zelandiae CBS 107.79</name>
    <dbReference type="NCBI Taxonomy" id="1447943"/>
    <lineage>
        <taxon>Eukaryota</taxon>
        <taxon>Fungi</taxon>
        <taxon>Dikarya</taxon>
        <taxon>Ascomycota</taxon>
        <taxon>Pezizomycotina</taxon>
        <taxon>Dothideomycetes</taxon>
        <taxon>Pleosporomycetidae</taxon>
        <taxon>Pleosporales</taxon>
        <taxon>Massarineae</taxon>
        <taxon>Didymosphaeriaceae</taxon>
        <taxon>Bimuria</taxon>
    </lineage>
</organism>
<dbReference type="Proteomes" id="UP000800036">
    <property type="component" value="Unassembled WGS sequence"/>
</dbReference>